<gene>
    <name evidence="6" type="ORF">MACH07_15630</name>
</gene>
<dbReference type="InterPro" id="IPR025269">
    <property type="entry name" value="SAM-like_dom"/>
</dbReference>
<dbReference type="PANTHER" id="PTHR30349:SF64">
    <property type="entry name" value="PROPHAGE INTEGRASE INTD-RELATED"/>
    <property type="match status" value="1"/>
</dbReference>
<dbReference type="GO" id="GO:0003677">
    <property type="term" value="F:DNA binding"/>
    <property type="evidence" value="ECO:0007669"/>
    <property type="project" value="UniProtKB-UniRule"/>
</dbReference>
<evidence type="ECO:0000256" key="3">
    <source>
        <dbReference type="ARBA" id="ARBA00023172"/>
    </source>
</evidence>
<evidence type="ECO:0000259" key="5">
    <source>
        <dbReference type="PROSITE" id="PS51900"/>
    </source>
</evidence>
<keyword evidence="1" id="KW-0229">DNA integration</keyword>
<dbReference type="Pfam" id="PF13102">
    <property type="entry name" value="Phage_int_SAM_5"/>
    <property type="match status" value="1"/>
</dbReference>
<organism evidence="6 7">
    <name type="scientific">Flagellimonas marinaquae</name>
    <dbReference type="NCBI Taxonomy" id="254955"/>
    <lineage>
        <taxon>Bacteria</taxon>
        <taxon>Pseudomonadati</taxon>
        <taxon>Bacteroidota</taxon>
        <taxon>Flavobacteriia</taxon>
        <taxon>Flavobacteriales</taxon>
        <taxon>Flavobacteriaceae</taxon>
        <taxon>Flagellimonas</taxon>
    </lineage>
</organism>
<dbReference type="EMBL" id="AP027268">
    <property type="protein sequence ID" value="BDW92731.1"/>
    <property type="molecule type" value="Genomic_DNA"/>
</dbReference>
<keyword evidence="2 4" id="KW-0238">DNA-binding</keyword>
<keyword evidence="3" id="KW-0233">DNA recombination</keyword>
<dbReference type="InterPro" id="IPR011010">
    <property type="entry name" value="DNA_brk_join_enz"/>
</dbReference>
<dbReference type="InterPro" id="IPR050090">
    <property type="entry name" value="Tyrosine_recombinase_XerCD"/>
</dbReference>
<keyword evidence="7" id="KW-1185">Reference proteome</keyword>
<dbReference type="SUPFAM" id="SSF56349">
    <property type="entry name" value="DNA breaking-rejoining enzymes"/>
    <property type="match status" value="1"/>
</dbReference>
<accession>A0AA48HZ43</accession>
<dbReference type="Gene3D" id="1.10.443.10">
    <property type="entry name" value="Intergrase catalytic core"/>
    <property type="match status" value="1"/>
</dbReference>
<dbReference type="PROSITE" id="PS51900">
    <property type="entry name" value="CB"/>
    <property type="match status" value="1"/>
</dbReference>
<dbReference type="InterPro" id="IPR044068">
    <property type="entry name" value="CB"/>
</dbReference>
<feature type="domain" description="Core-binding (CB)" evidence="5">
    <location>
        <begin position="110"/>
        <end position="196"/>
    </location>
</feature>
<evidence type="ECO:0000313" key="7">
    <source>
        <dbReference type="Proteomes" id="UP001330184"/>
    </source>
</evidence>
<dbReference type="InterPro" id="IPR035386">
    <property type="entry name" value="Arm-DNA-bind_5"/>
</dbReference>
<evidence type="ECO:0000256" key="2">
    <source>
        <dbReference type="ARBA" id="ARBA00023125"/>
    </source>
</evidence>
<dbReference type="Pfam" id="PF17293">
    <property type="entry name" value="Arm-DNA-bind_5"/>
    <property type="match status" value="1"/>
</dbReference>
<proteinExistence type="predicted"/>
<dbReference type="RefSeq" id="WP_338198028.1">
    <property type="nucleotide sequence ID" value="NZ_AP027268.1"/>
</dbReference>
<evidence type="ECO:0000256" key="1">
    <source>
        <dbReference type="ARBA" id="ARBA00022908"/>
    </source>
</evidence>
<dbReference type="GO" id="GO:0015074">
    <property type="term" value="P:DNA integration"/>
    <property type="evidence" value="ECO:0007669"/>
    <property type="project" value="UniProtKB-KW"/>
</dbReference>
<protein>
    <submittedName>
        <fullName evidence="6">Integrase</fullName>
    </submittedName>
</protein>
<sequence>MGKAKFKLKEPNIKSETLVNLVFYYNYKRFKYSTGEKIEPKFWNTKNERAKESKQFPEYPEFNSRLDVLENGINTAYRRLLNDGVQPNNQLLKKYLEAELSGKILESDQKSLFEFIESFIKESEYHKKKSTITVYKTVFKYLKEFAVLQRKSIDFDSIDLDFYNSYLKYLVHDCDLSSNTVGKHIKTLKTFMNEATERGLNKNMEFRKRKFKVPKEESDAIYLNIEELKKIESIDLSASPHLERTKDLFLIGCYTGLRFSDFTQIKPENIDYEKSILQIRTQKTGQRVSIPLHPTVKGILNKYGNELPKAYVNQVMNKYLKDVASISGLKQMVETTITKGGLCKRIVVPNMNW</sequence>
<dbReference type="Gene3D" id="1.10.150.130">
    <property type="match status" value="1"/>
</dbReference>
<dbReference type="AlphaFoldDB" id="A0AA48HZ43"/>
<dbReference type="InterPro" id="IPR010998">
    <property type="entry name" value="Integrase_recombinase_N"/>
</dbReference>
<dbReference type="PANTHER" id="PTHR30349">
    <property type="entry name" value="PHAGE INTEGRASE-RELATED"/>
    <property type="match status" value="1"/>
</dbReference>
<reference evidence="6 7" key="1">
    <citation type="submission" date="2023-01" db="EMBL/GenBank/DDBJ databases">
        <title>Complete genome sequence of Muricauda aquimarina strain IFOP_LL357.</title>
        <authorList>
            <person name="Gajardo G."/>
            <person name="Ueki S."/>
            <person name="Maruyama F."/>
        </authorList>
    </citation>
    <scope>NUCLEOTIDE SEQUENCE [LARGE SCALE GENOMIC DNA]</scope>
    <source>
        <strain evidence="6 7">IFOP_LL357</strain>
    </source>
</reference>
<dbReference type="GO" id="GO:0006310">
    <property type="term" value="P:DNA recombination"/>
    <property type="evidence" value="ECO:0007669"/>
    <property type="project" value="UniProtKB-KW"/>
</dbReference>
<evidence type="ECO:0000256" key="4">
    <source>
        <dbReference type="PROSITE-ProRule" id="PRU01248"/>
    </source>
</evidence>
<dbReference type="InterPro" id="IPR013762">
    <property type="entry name" value="Integrase-like_cat_sf"/>
</dbReference>
<evidence type="ECO:0000313" key="6">
    <source>
        <dbReference type="EMBL" id="BDW92731.1"/>
    </source>
</evidence>
<name>A0AA48HZ43_9FLAO</name>
<dbReference type="Proteomes" id="UP001330184">
    <property type="component" value="Chromosome"/>
</dbReference>